<accession>A0A0P7ZJQ9</accession>
<evidence type="ECO:0000256" key="2">
    <source>
        <dbReference type="ARBA" id="ARBA00006490"/>
    </source>
</evidence>
<dbReference type="Gene3D" id="3.40.640.10">
    <property type="entry name" value="Type I PLP-dependent aspartate aminotransferase-like (Major domain)"/>
    <property type="match status" value="1"/>
</dbReference>
<dbReference type="GO" id="GO:0031071">
    <property type="term" value="F:cysteine desulfurase activity"/>
    <property type="evidence" value="ECO:0007669"/>
    <property type="project" value="UniProtKB-EC"/>
</dbReference>
<dbReference type="InterPro" id="IPR015422">
    <property type="entry name" value="PyrdxlP-dep_Trfase_small"/>
</dbReference>
<dbReference type="STRING" id="1666911.HLUCCA11_13300"/>
<reference evidence="6 7" key="1">
    <citation type="submission" date="2015-09" db="EMBL/GenBank/DDBJ databases">
        <title>Identification and resolution of microdiversity through metagenomic sequencing of parallel consortia.</title>
        <authorList>
            <person name="Nelson W.C."/>
            <person name="Romine M.F."/>
            <person name="Lindemann S.R."/>
        </authorList>
    </citation>
    <scope>NUCLEOTIDE SEQUENCE [LARGE SCALE GENOMIC DNA]</scope>
    <source>
        <strain evidence="6">Ana</strain>
    </source>
</reference>
<sequence length="190" mass="20477">MSASHPRKLPDRLHSFFLRRHPNRRQTSHPLMYGGGQQKGLRPGTLNVPGIVGLGEACRLRQLEMDDDERAIAAKRDHLQNRLFGSIPGLVVNGDPHTRLAGNLHIAIPGIPNSAVIARVRHKLAISTGSACASGVEAPSHVLTAMSLPEDVIEGSLRIGLGKFTTDEDVAAAAEILTTEIKAIRKLLSE</sequence>
<dbReference type="Gene3D" id="3.90.1150.10">
    <property type="entry name" value="Aspartate Aminotransferase, domain 1"/>
    <property type="match status" value="1"/>
</dbReference>
<comment type="similarity">
    <text evidence="2">Belongs to the class-V pyridoxal-phosphate-dependent aminotransferase family. NifS/IscS subfamily.</text>
</comment>
<dbReference type="Pfam" id="PF00266">
    <property type="entry name" value="Aminotran_5"/>
    <property type="match status" value="1"/>
</dbReference>
<evidence type="ECO:0000259" key="5">
    <source>
        <dbReference type="Pfam" id="PF00266"/>
    </source>
</evidence>
<evidence type="ECO:0000313" key="6">
    <source>
        <dbReference type="EMBL" id="KPQ34912.1"/>
    </source>
</evidence>
<dbReference type="InterPro" id="IPR000192">
    <property type="entry name" value="Aminotrans_V_dom"/>
</dbReference>
<feature type="compositionally biased region" description="Basic residues" evidence="4">
    <location>
        <begin position="17"/>
        <end position="27"/>
    </location>
</feature>
<organism evidence="6 7">
    <name type="scientific">Phormidesmis priestleyi Ana</name>
    <dbReference type="NCBI Taxonomy" id="1666911"/>
    <lineage>
        <taxon>Bacteria</taxon>
        <taxon>Bacillati</taxon>
        <taxon>Cyanobacteriota</taxon>
        <taxon>Cyanophyceae</taxon>
        <taxon>Leptolyngbyales</taxon>
        <taxon>Leptolyngbyaceae</taxon>
        <taxon>Phormidesmis</taxon>
    </lineage>
</organism>
<feature type="region of interest" description="Disordered" evidence="4">
    <location>
        <begin position="1"/>
        <end position="40"/>
    </location>
</feature>
<dbReference type="InterPro" id="IPR015424">
    <property type="entry name" value="PyrdxlP-dep_Trfase"/>
</dbReference>
<dbReference type="EC" id="2.8.1.7" evidence="6"/>
<gene>
    <name evidence="6" type="primary">iscS-2</name>
    <name evidence="6" type="ORF">HLUCCA11_13300</name>
</gene>
<protein>
    <submittedName>
        <fullName evidence="6">Cysteine desulfurase</fullName>
        <ecNumber evidence="6">2.8.1.7</ecNumber>
    </submittedName>
</protein>
<dbReference type="PANTHER" id="PTHR11601:SF34">
    <property type="entry name" value="CYSTEINE DESULFURASE"/>
    <property type="match status" value="1"/>
</dbReference>
<dbReference type="SUPFAM" id="SSF53383">
    <property type="entry name" value="PLP-dependent transferases"/>
    <property type="match status" value="1"/>
</dbReference>
<dbReference type="Proteomes" id="UP000050465">
    <property type="component" value="Unassembled WGS sequence"/>
</dbReference>
<evidence type="ECO:0000313" key="7">
    <source>
        <dbReference type="Proteomes" id="UP000050465"/>
    </source>
</evidence>
<dbReference type="InterPro" id="IPR015421">
    <property type="entry name" value="PyrdxlP-dep_Trfase_major"/>
</dbReference>
<dbReference type="PANTHER" id="PTHR11601">
    <property type="entry name" value="CYSTEINE DESULFURYLASE FAMILY MEMBER"/>
    <property type="match status" value="1"/>
</dbReference>
<dbReference type="PATRIC" id="fig|1666911.3.peg.4879"/>
<feature type="domain" description="Aminotransferase class V" evidence="5">
    <location>
        <begin position="38"/>
        <end position="171"/>
    </location>
</feature>
<proteinExistence type="inferred from homology"/>
<name>A0A0P7ZJQ9_9CYAN</name>
<evidence type="ECO:0000256" key="4">
    <source>
        <dbReference type="SAM" id="MobiDB-lite"/>
    </source>
</evidence>
<evidence type="ECO:0000256" key="1">
    <source>
        <dbReference type="ARBA" id="ARBA00001933"/>
    </source>
</evidence>
<comment type="cofactor">
    <cofactor evidence="1">
        <name>pyridoxal 5'-phosphate</name>
        <dbReference type="ChEBI" id="CHEBI:597326"/>
    </cofactor>
</comment>
<dbReference type="AlphaFoldDB" id="A0A0P7ZJQ9"/>
<keyword evidence="6" id="KW-0808">Transferase</keyword>
<evidence type="ECO:0000256" key="3">
    <source>
        <dbReference type="ARBA" id="ARBA00050776"/>
    </source>
</evidence>
<comment type="catalytic activity">
    <reaction evidence="3">
        <text>(sulfur carrier)-H + L-cysteine = (sulfur carrier)-SH + L-alanine</text>
        <dbReference type="Rhea" id="RHEA:43892"/>
        <dbReference type="Rhea" id="RHEA-COMP:14737"/>
        <dbReference type="Rhea" id="RHEA-COMP:14739"/>
        <dbReference type="ChEBI" id="CHEBI:29917"/>
        <dbReference type="ChEBI" id="CHEBI:35235"/>
        <dbReference type="ChEBI" id="CHEBI:57972"/>
        <dbReference type="ChEBI" id="CHEBI:64428"/>
        <dbReference type="EC" id="2.8.1.7"/>
    </reaction>
</comment>
<comment type="caution">
    <text evidence="6">The sequence shown here is derived from an EMBL/GenBank/DDBJ whole genome shotgun (WGS) entry which is preliminary data.</text>
</comment>
<dbReference type="EMBL" id="LJZR01000016">
    <property type="protein sequence ID" value="KPQ34912.1"/>
    <property type="molecule type" value="Genomic_DNA"/>
</dbReference>